<organism evidence="2 3">
    <name type="scientific">Streptomyces hazeniae</name>
    <dbReference type="NCBI Taxonomy" id="3075538"/>
    <lineage>
        <taxon>Bacteria</taxon>
        <taxon>Bacillati</taxon>
        <taxon>Actinomycetota</taxon>
        <taxon>Actinomycetes</taxon>
        <taxon>Kitasatosporales</taxon>
        <taxon>Streptomycetaceae</taxon>
        <taxon>Streptomyces</taxon>
    </lineage>
</organism>
<dbReference type="InterPro" id="IPR051531">
    <property type="entry name" value="N-acetyltransferase"/>
</dbReference>
<dbReference type="EMBL" id="JAVREQ010000032">
    <property type="protein sequence ID" value="MDT0382188.1"/>
    <property type="molecule type" value="Genomic_DNA"/>
</dbReference>
<gene>
    <name evidence="2" type="ORF">RM572_25850</name>
</gene>
<dbReference type="PROSITE" id="PS51186">
    <property type="entry name" value="GNAT"/>
    <property type="match status" value="1"/>
</dbReference>
<proteinExistence type="predicted"/>
<sequence length="192" mass="21434">MASTIVSERLTLRPWRLDDVDAAFAIYGRPDVARWLSPAMDTVSDRDAMRLVLQQWIAEDHRGSPPTGRWAVELTAERRVVGGVILLYLPPGGEDLEIGWQLEPGAWGRGYAAEAGHATAHWALQQAGVDELFAVVRPANARAAATAERIGMEWVGETDKYYDLRLQVYRLRTGDLDRPLPGRTYGADRHSR</sequence>
<comment type="caution">
    <text evidence="2">The sequence shown here is derived from an EMBL/GenBank/DDBJ whole genome shotgun (WGS) entry which is preliminary data.</text>
</comment>
<dbReference type="Gene3D" id="3.40.630.30">
    <property type="match status" value="1"/>
</dbReference>
<dbReference type="InterPro" id="IPR016181">
    <property type="entry name" value="Acyl_CoA_acyltransferase"/>
</dbReference>
<protein>
    <submittedName>
        <fullName evidence="2">GNAT family N-acetyltransferase</fullName>
    </submittedName>
</protein>
<dbReference type="PANTHER" id="PTHR43792:SF1">
    <property type="entry name" value="N-ACETYLTRANSFERASE DOMAIN-CONTAINING PROTEIN"/>
    <property type="match status" value="1"/>
</dbReference>
<accession>A0ABU2P2Q2</accession>
<dbReference type="RefSeq" id="WP_311675796.1">
    <property type="nucleotide sequence ID" value="NZ_JAVREQ010000032.1"/>
</dbReference>
<dbReference type="SUPFAM" id="SSF55729">
    <property type="entry name" value="Acyl-CoA N-acyltransferases (Nat)"/>
    <property type="match status" value="1"/>
</dbReference>
<feature type="domain" description="N-acetyltransferase" evidence="1">
    <location>
        <begin position="10"/>
        <end position="171"/>
    </location>
</feature>
<evidence type="ECO:0000259" key="1">
    <source>
        <dbReference type="PROSITE" id="PS51186"/>
    </source>
</evidence>
<evidence type="ECO:0000313" key="3">
    <source>
        <dbReference type="Proteomes" id="UP001183414"/>
    </source>
</evidence>
<keyword evidence="3" id="KW-1185">Reference proteome</keyword>
<dbReference type="InterPro" id="IPR000182">
    <property type="entry name" value="GNAT_dom"/>
</dbReference>
<reference evidence="3" key="1">
    <citation type="submission" date="2023-07" db="EMBL/GenBank/DDBJ databases">
        <title>30 novel species of actinomycetes from the DSMZ collection.</title>
        <authorList>
            <person name="Nouioui I."/>
        </authorList>
    </citation>
    <scope>NUCLEOTIDE SEQUENCE [LARGE SCALE GENOMIC DNA]</scope>
    <source>
        <strain evidence="3">DSM 42041</strain>
    </source>
</reference>
<name>A0ABU2P2Q2_9ACTN</name>
<evidence type="ECO:0000313" key="2">
    <source>
        <dbReference type="EMBL" id="MDT0382188.1"/>
    </source>
</evidence>
<dbReference type="PANTHER" id="PTHR43792">
    <property type="entry name" value="GNAT FAMILY, PUTATIVE (AFU_ORTHOLOGUE AFUA_3G00765)-RELATED-RELATED"/>
    <property type="match status" value="1"/>
</dbReference>
<dbReference type="Pfam" id="PF13302">
    <property type="entry name" value="Acetyltransf_3"/>
    <property type="match status" value="1"/>
</dbReference>
<dbReference type="Proteomes" id="UP001183414">
    <property type="component" value="Unassembled WGS sequence"/>
</dbReference>